<accession>A0AAD9P0F8</accession>
<name>A0AAD9P0F8_RIDPI</name>
<keyword evidence="5" id="KW-0472">Membrane</keyword>
<dbReference type="GO" id="GO:0045202">
    <property type="term" value="C:synapse"/>
    <property type="evidence" value="ECO:0007669"/>
    <property type="project" value="TreeGrafter"/>
</dbReference>
<dbReference type="Proteomes" id="UP001209878">
    <property type="component" value="Unassembled WGS sequence"/>
</dbReference>
<dbReference type="GO" id="GO:0030141">
    <property type="term" value="C:secretory granule"/>
    <property type="evidence" value="ECO:0007669"/>
    <property type="project" value="InterPro"/>
</dbReference>
<dbReference type="Pfam" id="PF11548">
    <property type="entry name" value="Receptor_IA-2"/>
    <property type="match status" value="1"/>
</dbReference>
<dbReference type="InterPro" id="IPR038112">
    <property type="entry name" value="Receptor_IA-2_ectodomain_sf"/>
</dbReference>
<keyword evidence="3" id="KW-0732">Signal</keyword>
<feature type="non-terminal residue" evidence="10">
    <location>
        <position position="491"/>
    </location>
</feature>
<sequence length="491" mass="54556">NLFGNCQQGSIDTFRYVPNGGQLHDLELEIVHLVEDGYTWDDLYTQCVLGNILLAMRMDKPYDPSFCDSRDGTTNEGQGQRREILSEDFLRLLQKYIEGVRLDEDSDVIDVNDIGANDAVESPPVVKKETFINIHKYLKSHKRDKPPNDAWGNDGSSPPVEEESRNDDDELLSQLSASEVAMLTKYFQSLANRQLPDVDVPGDYESTRVVAPSTDSYGYSWEDQPISDENILKGVPFDETDEDSNLLTKLLIGNMKISDLSSDQVTRLVRYVNDMLSRFEDSGMTAPSGKTGQNQSSDQPEQSGKNKEQYSRKYSINICVYALNCGDTLVTFPEVAAPQNKDKRVVVNKEQLNDAVMSSPTGNSEVHVEMAPVTSASQKQTFLKDVIPKPDSRSDDHDTHFEDSMKPVPTEQAYDILNANFALNGVEDADNILLLLLNQMGLEIGSFSDIVVKGNEINFRVNPNAKGLNASTVAANTSKLNPPSITLSHLQ</sequence>
<evidence type="ECO:0000256" key="6">
    <source>
        <dbReference type="ARBA" id="ARBA00023170"/>
    </source>
</evidence>
<evidence type="ECO:0000256" key="3">
    <source>
        <dbReference type="ARBA" id="ARBA00022729"/>
    </source>
</evidence>
<dbReference type="EMBL" id="JAODUO010000220">
    <property type="protein sequence ID" value="KAK2185878.1"/>
    <property type="molecule type" value="Genomic_DNA"/>
</dbReference>
<keyword evidence="6" id="KW-0675">Receptor</keyword>
<dbReference type="PANTHER" id="PTHR46106:SF4">
    <property type="entry name" value="IA-2 PROTEIN TYROSINE PHOSPHATASE, ISOFORM C"/>
    <property type="match status" value="1"/>
</dbReference>
<keyword evidence="11" id="KW-1185">Reference proteome</keyword>
<feature type="compositionally biased region" description="Acidic residues" evidence="8">
    <location>
        <begin position="160"/>
        <end position="169"/>
    </location>
</feature>
<evidence type="ECO:0000256" key="2">
    <source>
        <dbReference type="ARBA" id="ARBA00022692"/>
    </source>
</evidence>
<feature type="region of interest" description="Disordered" evidence="8">
    <location>
        <begin position="141"/>
        <end position="169"/>
    </location>
</feature>
<comment type="subcellular location">
    <subcellularLocation>
        <location evidence="1">Membrane</location>
        <topology evidence="1">Single-pass membrane protein</topology>
    </subcellularLocation>
</comment>
<evidence type="ECO:0000256" key="8">
    <source>
        <dbReference type="SAM" id="MobiDB-lite"/>
    </source>
</evidence>
<dbReference type="GO" id="GO:0051046">
    <property type="term" value="P:regulation of secretion"/>
    <property type="evidence" value="ECO:0007669"/>
    <property type="project" value="TreeGrafter"/>
</dbReference>
<protein>
    <recommendedName>
        <fullName evidence="9">Protein-tyrosine phosphatase receptor IA-2 ectodomain domain-containing protein</fullName>
    </recommendedName>
</protein>
<evidence type="ECO:0000313" key="10">
    <source>
        <dbReference type="EMBL" id="KAK2185878.1"/>
    </source>
</evidence>
<evidence type="ECO:0000256" key="5">
    <source>
        <dbReference type="ARBA" id="ARBA00023136"/>
    </source>
</evidence>
<dbReference type="PANTHER" id="PTHR46106">
    <property type="entry name" value="IA-2 PROTEIN TYROSINE PHOSPHATASE, ISOFORM C"/>
    <property type="match status" value="1"/>
</dbReference>
<feature type="region of interest" description="Disordered" evidence="8">
    <location>
        <begin position="280"/>
        <end position="309"/>
    </location>
</feature>
<evidence type="ECO:0000259" key="9">
    <source>
        <dbReference type="Pfam" id="PF11548"/>
    </source>
</evidence>
<dbReference type="AlphaFoldDB" id="A0AAD9P0F8"/>
<dbReference type="Gene3D" id="3.30.70.2470">
    <property type="entry name" value="Protein-tyrosine phosphatase receptor IA-2 ectodomain"/>
    <property type="match status" value="1"/>
</dbReference>
<keyword evidence="4" id="KW-1133">Transmembrane helix</keyword>
<proteinExistence type="predicted"/>
<evidence type="ECO:0000313" key="11">
    <source>
        <dbReference type="Proteomes" id="UP001209878"/>
    </source>
</evidence>
<comment type="caution">
    <text evidence="10">The sequence shown here is derived from an EMBL/GenBank/DDBJ whole genome shotgun (WGS) entry which is preliminary data.</text>
</comment>
<reference evidence="10" key="1">
    <citation type="journal article" date="2023" name="Mol. Biol. Evol.">
        <title>Third-Generation Sequencing Reveals the Adaptive Role of the Epigenome in Three Deep-Sea Polychaetes.</title>
        <authorList>
            <person name="Perez M."/>
            <person name="Aroh O."/>
            <person name="Sun Y."/>
            <person name="Lan Y."/>
            <person name="Juniper S.K."/>
            <person name="Young C.R."/>
            <person name="Angers B."/>
            <person name="Qian P.Y."/>
        </authorList>
    </citation>
    <scope>NUCLEOTIDE SEQUENCE</scope>
    <source>
        <strain evidence="10">R07B-5</strain>
    </source>
</reference>
<dbReference type="InterPro" id="IPR033522">
    <property type="entry name" value="IA-2/IA-2_beta"/>
</dbReference>
<feature type="domain" description="Protein-tyrosine phosphatase receptor IA-2 ectodomain" evidence="9">
    <location>
        <begin position="427"/>
        <end position="479"/>
    </location>
</feature>
<keyword evidence="2" id="KW-0812">Transmembrane</keyword>
<evidence type="ECO:0000256" key="4">
    <source>
        <dbReference type="ARBA" id="ARBA00022989"/>
    </source>
</evidence>
<dbReference type="InterPro" id="IPR021613">
    <property type="entry name" value="Receptor_IA-2_dom"/>
</dbReference>
<organism evidence="10 11">
    <name type="scientific">Ridgeia piscesae</name>
    <name type="common">Tubeworm</name>
    <dbReference type="NCBI Taxonomy" id="27915"/>
    <lineage>
        <taxon>Eukaryota</taxon>
        <taxon>Metazoa</taxon>
        <taxon>Spiralia</taxon>
        <taxon>Lophotrochozoa</taxon>
        <taxon>Annelida</taxon>
        <taxon>Polychaeta</taxon>
        <taxon>Sedentaria</taxon>
        <taxon>Canalipalpata</taxon>
        <taxon>Sabellida</taxon>
        <taxon>Siboglinidae</taxon>
        <taxon>Ridgeia</taxon>
    </lineage>
</organism>
<evidence type="ECO:0000256" key="1">
    <source>
        <dbReference type="ARBA" id="ARBA00004167"/>
    </source>
</evidence>
<evidence type="ECO:0000256" key="7">
    <source>
        <dbReference type="ARBA" id="ARBA00023180"/>
    </source>
</evidence>
<gene>
    <name evidence="10" type="ORF">NP493_220g03000</name>
</gene>
<feature type="compositionally biased region" description="Polar residues" evidence="8">
    <location>
        <begin position="288"/>
        <end position="303"/>
    </location>
</feature>
<keyword evidence="7" id="KW-0325">Glycoprotein</keyword>